<name>E3MG84_CAERE</name>
<dbReference type="InParanoid" id="E3MG84"/>
<dbReference type="eggNOG" id="ENOG502TH14">
    <property type="taxonomic scope" value="Eukaryota"/>
</dbReference>
<protein>
    <submittedName>
        <fullName evidence="2">Uncharacterized protein</fullName>
    </submittedName>
</protein>
<reference evidence="2" key="1">
    <citation type="submission" date="2007-07" db="EMBL/GenBank/DDBJ databases">
        <title>PCAP assembly of the Caenorhabditis remanei genome.</title>
        <authorList>
            <consortium name="The Caenorhabditis remanei Sequencing Consortium"/>
            <person name="Wilson R.K."/>
        </authorList>
    </citation>
    <scope>NUCLEOTIDE SEQUENCE [LARGE SCALE GENOMIC DNA]</scope>
    <source>
        <strain evidence="2">PB4641</strain>
    </source>
</reference>
<feature type="region of interest" description="Disordered" evidence="1">
    <location>
        <begin position="1"/>
        <end position="29"/>
    </location>
</feature>
<dbReference type="OrthoDB" id="5844501at2759"/>
<dbReference type="Proteomes" id="UP000008281">
    <property type="component" value="Unassembled WGS sequence"/>
</dbReference>
<dbReference type="EMBL" id="DS268443">
    <property type="protein sequence ID" value="EFP01403.1"/>
    <property type="molecule type" value="Genomic_DNA"/>
</dbReference>
<proteinExistence type="predicted"/>
<evidence type="ECO:0000313" key="2">
    <source>
        <dbReference type="EMBL" id="EFP01403.1"/>
    </source>
</evidence>
<sequence>MLLLPTPQKSEEDEELAEAFDDETNEDVTKSRAYKPVARRLGGSKKSDQNFQKINLRKKQFVRGKVTAEQKRKMKRKQMFRKK</sequence>
<feature type="compositionally biased region" description="Acidic residues" evidence="1">
    <location>
        <begin position="11"/>
        <end position="26"/>
    </location>
</feature>
<gene>
    <name evidence="2" type="ORF">CRE_23877</name>
</gene>
<keyword evidence="3" id="KW-1185">Reference proteome</keyword>
<dbReference type="STRING" id="31234.E3MG84"/>
<dbReference type="AlphaFoldDB" id="E3MG84"/>
<accession>E3MG84</accession>
<evidence type="ECO:0000313" key="3">
    <source>
        <dbReference type="Proteomes" id="UP000008281"/>
    </source>
</evidence>
<dbReference type="OMA" id="MKRKQMF"/>
<evidence type="ECO:0000256" key="1">
    <source>
        <dbReference type="SAM" id="MobiDB-lite"/>
    </source>
</evidence>
<organism evidence="3">
    <name type="scientific">Caenorhabditis remanei</name>
    <name type="common">Caenorhabditis vulgaris</name>
    <dbReference type="NCBI Taxonomy" id="31234"/>
    <lineage>
        <taxon>Eukaryota</taxon>
        <taxon>Metazoa</taxon>
        <taxon>Ecdysozoa</taxon>
        <taxon>Nematoda</taxon>
        <taxon>Chromadorea</taxon>
        <taxon>Rhabditida</taxon>
        <taxon>Rhabditina</taxon>
        <taxon>Rhabditomorpha</taxon>
        <taxon>Rhabditoidea</taxon>
        <taxon>Rhabditidae</taxon>
        <taxon>Peloderinae</taxon>
        <taxon>Caenorhabditis</taxon>
    </lineage>
</organism>
<dbReference type="HOGENOM" id="CLU_2544771_0_0_1"/>